<proteinExistence type="predicted"/>
<feature type="compositionally biased region" description="Low complexity" evidence="1">
    <location>
        <begin position="1"/>
        <end position="10"/>
    </location>
</feature>
<reference evidence="2" key="1">
    <citation type="journal article" date="2019" name="Sci. Rep.">
        <title>Draft genome of Tanacetum cinerariifolium, the natural source of mosquito coil.</title>
        <authorList>
            <person name="Yamashiro T."/>
            <person name="Shiraishi A."/>
            <person name="Satake H."/>
            <person name="Nakayama K."/>
        </authorList>
    </citation>
    <scope>NUCLEOTIDE SEQUENCE</scope>
</reference>
<protein>
    <submittedName>
        <fullName evidence="2">Uncharacterized protein</fullName>
    </submittedName>
</protein>
<dbReference type="EMBL" id="BKCJ011820997">
    <property type="protein sequence ID" value="GFD55730.1"/>
    <property type="molecule type" value="Genomic_DNA"/>
</dbReference>
<name>A0A699XBC7_TANCI</name>
<evidence type="ECO:0000256" key="1">
    <source>
        <dbReference type="SAM" id="MobiDB-lite"/>
    </source>
</evidence>
<gene>
    <name evidence="2" type="ORF">Tci_927699</name>
</gene>
<sequence length="66" mass="7230">RRAARPAGSRHPGRRGGSRCRSSPAGRSKTYRGRKQKCPFYRYSGTAAERFGRAARAGPAAAGRFY</sequence>
<evidence type="ECO:0000313" key="2">
    <source>
        <dbReference type="EMBL" id="GFD55730.1"/>
    </source>
</evidence>
<accession>A0A699XBC7</accession>
<organism evidence="2">
    <name type="scientific">Tanacetum cinerariifolium</name>
    <name type="common">Dalmatian daisy</name>
    <name type="synonym">Chrysanthemum cinerariifolium</name>
    <dbReference type="NCBI Taxonomy" id="118510"/>
    <lineage>
        <taxon>Eukaryota</taxon>
        <taxon>Viridiplantae</taxon>
        <taxon>Streptophyta</taxon>
        <taxon>Embryophyta</taxon>
        <taxon>Tracheophyta</taxon>
        <taxon>Spermatophyta</taxon>
        <taxon>Magnoliopsida</taxon>
        <taxon>eudicotyledons</taxon>
        <taxon>Gunneridae</taxon>
        <taxon>Pentapetalae</taxon>
        <taxon>asterids</taxon>
        <taxon>campanulids</taxon>
        <taxon>Asterales</taxon>
        <taxon>Asteraceae</taxon>
        <taxon>Asteroideae</taxon>
        <taxon>Anthemideae</taxon>
        <taxon>Anthemidinae</taxon>
        <taxon>Tanacetum</taxon>
    </lineage>
</organism>
<feature type="non-terminal residue" evidence="2">
    <location>
        <position position="1"/>
    </location>
</feature>
<dbReference type="AlphaFoldDB" id="A0A699XBC7"/>
<comment type="caution">
    <text evidence="2">The sequence shown here is derived from an EMBL/GenBank/DDBJ whole genome shotgun (WGS) entry which is preliminary data.</text>
</comment>
<feature type="region of interest" description="Disordered" evidence="1">
    <location>
        <begin position="1"/>
        <end position="35"/>
    </location>
</feature>
<feature type="compositionally biased region" description="Low complexity" evidence="1">
    <location>
        <begin position="19"/>
        <end position="28"/>
    </location>
</feature>